<name>A0A8R1IIM3_CAEJA</name>
<evidence type="ECO:0000313" key="2">
    <source>
        <dbReference type="EnsemblMetazoa" id="CJA32116.1"/>
    </source>
</evidence>
<accession>A0A8R1IIM3</accession>
<organism evidence="2 3">
    <name type="scientific">Caenorhabditis japonica</name>
    <dbReference type="NCBI Taxonomy" id="281687"/>
    <lineage>
        <taxon>Eukaryota</taxon>
        <taxon>Metazoa</taxon>
        <taxon>Ecdysozoa</taxon>
        <taxon>Nematoda</taxon>
        <taxon>Chromadorea</taxon>
        <taxon>Rhabditida</taxon>
        <taxon>Rhabditina</taxon>
        <taxon>Rhabditomorpha</taxon>
        <taxon>Rhabditoidea</taxon>
        <taxon>Rhabditidae</taxon>
        <taxon>Peloderinae</taxon>
        <taxon>Caenorhabditis</taxon>
    </lineage>
</organism>
<evidence type="ECO:0000256" key="1">
    <source>
        <dbReference type="SAM" id="MobiDB-lite"/>
    </source>
</evidence>
<proteinExistence type="predicted"/>
<dbReference type="AlphaFoldDB" id="A0A8R1IIM3"/>
<sequence>MPLAQEKEKPPLVREASVIQQVSNFIGIGSGSQDLRENTEEKAKWDKKRLRRIANKYKVNEDEVTKFVRNSSINQGTSVDSSTFPAAYPDSILSTALSEDVERGVPSKSLRRRPIGPTPSLPTYESTCIADSYSQTDISHSQTRISTYAPQRESVPSAVISSMSNFFKK</sequence>
<dbReference type="Proteomes" id="UP000005237">
    <property type="component" value="Unassembled WGS sequence"/>
</dbReference>
<reference evidence="2" key="2">
    <citation type="submission" date="2022-06" db="UniProtKB">
        <authorList>
            <consortium name="EnsemblMetazoa"/>
        </authorList>
    </citation>
    <scope>IDENTIFICATION</scope>
    <source>
        <strain evidence="2">DF5081</strain>
    </source>
</reference>
<reference evidence="3" key="1">
    <citation type="submission" date="2010-08" db="EMBL/GenBank/DDBJ databases">
        <authorList>
            <consortium name="Caenorhabditis japonica Sequencing Consortium"/>
            <person name="Wilson R.K."/>
        </authorList>
    </citation>
    <scope>NUCLEOTIDE SEQUENCE [LARGE SCALE GENOMIC DNA]</scope>
    <source>
        <strain evidence="3">DF5081</strain>
    </source>
</reference>
<keyword evidence="3" id="KW-1185">Reference proteome</keyword>
<evidence type="ECO:0000313" key="3">
    <source>
        <dbReference type="Proteomes" id="UP000005237"/>
    </source>
</evidence>
<feature type="region of interest" description="Disordered" evidence="1">
    <location>
        <begin position="103"/>
        <end position="123"/>
    </location>
</feature>
<dbReference type="EnsemblMetazoa" id="CJA32116.1">
    <property type="protein sequence ID" value="CJA32116.1"/>
    <property type="gene ID" value="WBGene00207963"/>
</dbReference>
<protein>
    <submittedName>
        <fullName evidence="2">Uncharacterized protein</fullName>
    </submittedName>
</protein>